<sequence>MNFLARSFLPVYASETSEPQSVALGDNGDSMIIGGAIMYLNPGETWPTCATCNHPLVPLIQINVSSERTPETFRALIPSVVPVGGSLATMVQLFVCPQFDCYDTSITYSTDTRSWLLRVATVPIAFPSDEPQLVEARAKIEQGPGFLPAHLVETWVAGKEETLHEALDWGQDDSEEFYAAHEPEPGLKLLGRSTRGKYYCSTDHCPRGGPHHAHPSSRELIQLGDRFTCEWEELDAFLGTLGNSWIEQCVEHPEVLTLSMSGDW</sequence>
<evidence type="ECO:0000313" key="1">
    <source>
        <dbReference type="EMBL" id="KAJ7771827.1"/>
    </source>
</evidence>
<dbReference type="Proteomes" id="UP001215598">
    <property type="component" value="Unassembled WGS sequence"/>
</dbReference>
<gene>
    <name evidence="1" type="ORF">B0H16DRAFT_1305838</name>
</gene>
<comment type="caution">
    <text evidence="1">The sequence shown here is derived from an EMBL/GenBank/DDBJ whole genome shotgun (WGS) entry which is preliminary data.</text>
</comment>
<name>A0AAD7JU19_9AGAR</name>
<dbReference type="EMBL" id="JARKIB010000015">
    <property type="protein sequence ID" value="KAJ7771827.1"/>
    <property type="molecule type" value="Genomic_DNA"/>
</dbReference>
<reference evidence="1" key="1">
    <citation type="submission" date="2023-03" db="EMBL/GenBank/DDBJ databases">
        <title>Massive genome expansion in bonnet fungi (Mycena s.s.) driven by repeated elements and novel gene families across ecological guilds.</title>
        <authorList>
            <consortium name="Lawrence Berkeley National Laboratory"/>
            <person name="Harder C.B."/>
            <person name="Miyauchi S."/>
            <person name="Viragh M."/>
            <person name="Kuo A."/>
            <person name="Thoen E."/>
            <person name="Andreopoulos B."/>
            <person name="Lu D."/>
            <person name="Skrede I."/>
            <person name="Drula E."/>
            <person name="Henrissat B."/>
            <person name="Morin E."/>
            <person name="Kohler A."/>
            <person name="Barry K."/>
            <person name="LaButti K."/>
            <person name="Morin E."/>
            <person name="Salamov A."/>
            <person name="Lipzen A."/>
            <person name="Mereny Z."/>
            <person name="Hegedus B."/>
            <person name="Baldrian P."/>
            <person name="Stursova M."/>
            <person name="Weitz H."/>
            <person name="Taylor A."/>
            <person name="Grigoriev I.V."/>
            <person name="Nagy L.G."/>
            <person name="Martin F."/>
            <person name="Kauserud H."/>
        </authorList>
    </citation>
    <scope>NUCLEOTIDE SEQUENCE</scope>
    <source>
        <strain evidence="1">CBHHK182m</strain>
    </source>
</reference>
<evidence type="ECO:0000313" key="2">
    <source>
        <dbReference type="Proteomes" id="UP001215598"/>
    </source>
</evidence>
<proteinExistence type="predicted"/>
<keyword evidence="2" id="KW-1185">Reference proteome</keyword>
<protein>
    <submittedName>
        <fullName evidence="1">Uncharacterized protein</fullName>
    </submittedName>
</protein>
<dbReference type="Gene3D" id="2.30.320.10">
    <property type="entry name" value="YwqG-like"/>
    <property type="match status" value="1"/>
</dbReference>
<accession>A0AAD7JU19</accession>
<organism evidence="1 2">
    <name type="scientific">Mycena metata</name>
    <dbReference type="NCBI Taxonomy" id="1033252"/>
    <lineage>
        <taxon>Eukaryota</taxon>
        <taxon>Fungi</taxon>
        <taxon>Dikarya</taxon>
        <taxon>Basidiomycota</taxon>
        <taxon>Agaricomycotina</taxon>
        <taxon>Agaricomycetes</taxon>
        <taxon>Agaricomycetidae</taxon>
        <taxon>Agaricales</taxon>
        <taxon>Marasmiineae</taxon>
        <taxon>Mycenaceae</taxon>
        <taxon>Mycena</taxon>
    </lineage>
</organism>
<dbReference type="AlphaFoldDB" id="A0AAD7JU19"/>